<dbReference type="PANTHER" id="PTHR34301:SF8">
    <property type="entry name" value="ATPASE DOMAIN-CONTAINING PROTEIN"/>
    <property type="match status" value="1"/>
</dbReference>
<gene>
    <name evidence="1" type="ORF">SAMN04487884_10265</name>
</gene>
<dbReference type="eggNOG" id="COG1672">
    <property type="taxonomic scope" value="Bacteria"/>
</dbReference>
<organism evidence="1 2">
    <name type="scientific">Butyrivibrio fibrisolvens</name>
    <dbReference type="NCBI Taxonomy" id="831"/>
    <lineage>
        <taxon>Bacteria</taxon>
        <taxon>Bacillati</taxon>
        <taxon>Bacillota</taxon>
        <taxon>Clostridia</taxon>
        <taxon>Lachnospirales</taxon>
        <taxon>Lachnospiraceae</taxon>
        <taxon>Butyrivibrio</taxon>
    </lineage>
</organism>
<protein>
    <submittedName>
        <fullName evidence="1">AAA ATPase domain-containing protein</fullName>
    </submittedName>
</protein>
<evidence type="ECO:0000313" key="1">
    <source>
        <dbReference type="EMBL" id="SER10581.1"/>
    </source>
</evidence>
<dbReference type="RefSeq" id="WP_074753932.1">
    <property type="nucleotide sequence ID" value="NZ_FOGJ01000002.1"/>
</dbReference>
<proteinExistence type="predicted"/>
<dbReference type="AlphaFoldDB" id="A0A1H9LGG1"/>
<dbReference type="PANTHER" id="PTHR34301">
    <property type="entry name" value="DNA-BINDING PROTEIN-RELATED"/>
    <property type="match status" value="1"/>
</dbReference>
<dbReference type="SUPFAM" id="SSF52540">
    <property type="entry name" value="P-loop containing nucleoside triphosphate hydrolases"/>
    <property type="match status" value="1"/>
</dbReference>
<dbReference type="InterPro" id="IPR027417">
    <property type="entry name" value="P-loop_NTPase"/>
</dbReference>
<evidence type="ECO:0000313" key="2">
    <source>
        <dbReference type="Proteomes" id="UP000182584"/>
    </source>
</evidence>
<reference evidence="1 2" key="1">
    <citation type="submission" date="2016-10" db="EMBL/GenBank/DDBJ databases">
        <authorList>
            <person name="de Groot N.N."/>
        </authorList>
    </citation>
    <scope>NUCLEOTIDE SEQUENCE [LARGE SCALE GENOMIC DNA]</scope>
    <source>
        <strain evidence="1 2">AR40</strain>
    </source>
</reference>
<dbReference type="OrthoDB" id="2020141at2"/>
<dbReference type="Gene3D" id="3.40.50.300">
    <property type="entry name" value="P-loop containing nucleotide triphosphate hydrolases"/>
    <property type="match status" value="1"/>
</dbReference>
<name>A0A1H9LGG1_BUTFI</name>
<accession>A0A1H9LGG1</accession>
<sequence length="384" mass="42670">MFSNPFSPIFGGKPDVFFGRDRILGLFDLAMVDSGSDERAIFITGTRGCGKTALLEQLSIRASKKNRRVIDLGPENTIEQLMHELSGYDEVTNTISPQASVSVLGIGGGISGGSVSKTKCIGRELLQPILLDACAKSKQGLLVTVDEIQKVPIEDVSSLCNAFQMASRKGYDIMLAVAGLPYAYGNITRHEGCTYLRRASHEEIGLFTWDEAEDALKKVFSGIKGLQIDNTFLNRINESSFGHPYIMQLLGYHLILQVNNHNPDKKHTVTEDELLEAEKNALFAYEQRALVPLFEELPENEKQYLIKMSLCMRDDRLSSTSEIAKALGVSQSKLSRNRAYLIDHGIIAAAERGKVMFCIPYLSDFVKKDRGVTKTIDVVRQRRV</sequence>
<dbReference type="EMBL" id="FOGJ01000002">
    <property type="protein sequence ID" value="SER10581.1"/>
    <property type="molecule type" value="Genomic_DNA"/>
</dbReference>
<dbReference type="Proteomes" id="UP000182584">
    <property type="component" value="Unassembled WGS sequence"/>
</dbReference>